<reference evidence="2" key="1">
    <citation type="submission" date="2021-11" db="EMBL/GenBank/DDBJ databases">
        <title>Cultivation dependent microbiological survey of springs from the worlds oldest radium mine currently devoted to the extraction of radon-saturated water.</title>
        <authorList>
            <person name="Kapinusova G."/>
            <person name="Smrhova T."/>
            <person name="Strejcek M."/>
            <person name="Suman J."/>
            <person name="Jani K."/>
            <person name="Pajer P."/>
            <person name="Uhlik O."/>
        </authorList>
    </citation>
    <scope>NUCLEOTIDE SEQUENCE [LARGE SCALE GENOMIC DNA]</scope>
    <source>
        <strain evidence="2">J379</strain>
    </source>
</reference>
<evidence type="ECO:0000313" key="2">
    <source>
        <dbReference type="Proteomes" id="UP001058860"/>
    </source>
</evidence>
<protein>
    <submittedName>
        <fullName evidence="1">Uncharacterized protein</fullName>
    </submittedName>
</protein>
<dbReference type="EMBL" id="CP088295">
    <property type="protein sequence ID" value="UUY05553.1"/>
    <property type="molecule type" value="Genomic_DNA"/>
</dbReference>
<dbReference type="Proteomes" id="UP001058860">
    <property type="component" value="Chromosome"/>
</dbReference>
<evidence type="ECO:0000313" key="1">
    <source>
        <dbReference type="EMBL" id="UUY05553.1"/>
    </source>
</evidence>
<proteinExistence type="predicted"/>
<keyword evidence="2" id="KW-1185">Reference proteome</keyword>
<accession>A0ABY5PLI9</accession>
<name>A0ABY5PLI9_9ACTN</name>
<sequence length="297" mass="33097">MYAKVVEGRPQEPRSVKVFGLDAAGRSRLEREYRKDGSLVWQTVARYEDSYRTFVTYGQTPDGTWAAENASLECWNGQRPLSVATMIASEPGVWQREDYVYDANRVVEIIESRAWPMGDGSYQRSWQVEYADDGKPAALTSGTEVVWRRRARSAEFGRALRGAEEALVTAVDGALVRAGVSGGLILVLHQDDGAWSDQALPELAVPTETDAAMPPDRWLPTEWPSLAIAPDNQRTAEAALSRLDAFGLPRDDEATVLLRIVARRVRALQHHRNGAETRIVVTTHDPPDIRDDVRRAD</sequence>
<organism evidence="1 2">
    <name type="scientific">Svornostia abyssi</name>
    <dbReference type="NCBI Taxonomy" id="2898438"/>
    <lineage>
        <taxon>Bacteria</taxon>
        <taxon>Bacillati</taxon>
        <taxon>Actinomycetota</taxon>
        <taxon>Thermoleophilia</taxon>
        <taxon>Solirubrobacterales</taxon>
        <taxon>Baekduiaceae</taxon>
        <taxon>Svornostia</taxon>
    </lineage>
</organism>
<gene>
    <name evidence="1" type="ORF">LRS13_08550</name>
</gene>
<dbReference type="RefSeq" id="WP_353865999.1">
    <property type="nucleotide sequence ID" value="NZ_CP088295.1"/>
</dbReference>